<comment type="caution">
    <text evidence="1">The sequence shown here is derived from an EMBL/GenBank/DDBJ whole genome shotgun (WGS) entry which is preliminary data.</text>
</comment>
<reference evidence="1 2" key="1">
    <citation type="submission" date="2022-06" db="EMBL/GenBank/DDBJ databases">
        <title>Sequencing the genomes of 1000 actinobacteria strains.</title>
        <authorList>
            <person name="Klenk H.-P."/>
        </authorList>
    </citation>
    <scope>NUCLEOTIDE SEQUENCE [LARGE SCALE GENOMIC DNA]</scope>
    <source>
        <strain evidence="1 2">DSM 44170</strain>
    </source>
</reference>
<evidence type="ECO:0000313" key="1">
    <source>
        <dbReference type="EMBL" id="MCP2343928.1"/>
    </source>
</evidence>
<name>A0ABT1JQC7_9ACTN</name>
<dbReference type="RefSeq" id="WP_253764906.1">
    <property type="nucleotide sequence ID" value="NZ_BAAAVE010000001.1"/>
</dbReference>
<dbReference type="EMBL" id="JAMZEC010000001">
    <property type="protein sequence ID" value="MCP2343928.1"/>
    <property type="molecule type" value="Genomic_DNA"/>
</dbReference>
<evidence type="ECO:0008006" key="3">
    <source>
        <dbReference type="Google" id="ProtNLM"/>
    </source>
</evidence>
<dbReference type="Proteomes" id="UP001320766">
    <property type="component" value="Unassembled WGS sequence"/>
</dbReference>
<gene>
    <name evidence="1" type="ORF">HD595_000050</name>
</gene>
<organism evidence="1 2">
    <name type="scientific">Nonomuraea roseoviolacea subsp. carminata</name>
    <dbReference type="NCBI Taxonomy" id="160689"/>
    <lineage>
        <taxon>Bacteria</taxon>
        <taxon>Bacillati</taxon>
        <taxon>Actinomycetota</taxon>
        <taxon>Actinomycetes</taxon>
        <taxon>Streptosporangiales</taxon>
        <taxon>Streptosporangiaceae</taxon>
        <taxon>Nonomuraea</taxon>
    </lineage>
</organism>
<proteinExistence type="predicted"/>
<accession>A0ABT1JQC7</accession>
<evidence type="ECO:0000313" key="2">
    <source>
        <dbReference type="Proteomes" id="UP001320766"/>
    </source>
</evidence>
<sequence>MERQQGSTAGEVRDLTVEVSFDDGATWSPAPSRKGEQTVIRAYRIAPRH</sequence>
<protein>
    <recommendedName>
        <fullName evidence="3">Exo-alpha-sialidase</fullName>
    </recommendedName>
</protein>
<keyword evidence="2" id="KW-1185">Reference proteome</keyword>